<organism evidence="1 2">
    <name type="scientific">Perca fluviatilis</name>
    <name type="common">European perch</name>
    <dbReference type="NCBI Taxonomy" id="8168"/>
    <lineage>
        <taxon>Eukaryota</taxon>
        <taxon>Metazoa</taxon>
        <taxon>Chordata</taxon>
        <taxon>Craniata</taxon>
        <taxon>Vertebrata</taxon>
        <taxon>Euteleostomi</taxon>
        <taxon>Actinopterygii</taxon>
        <taxon>Neopterygii</taxon>
        <taxon>Teleostei</taxon>
        <taxon>Neoteleostei</taxon>
        <taxon>Acanthomorphata</taxon>
        <taxon>Eupercaria</taxon>
        <taxon>Perciformes</taxon>
        <taxon>Percoidei</taxon>
        <taxon>Percidae</taxon>
        <taxon>Percinae</taxon>
        <taxon>Perca</taxon>
    </lineage>
</organism>
<comment type="caution">
    <text evidence="1">The sequence shown here is derived from an EMBL/GenBank/DDBJ whole genome shotgun (WGS) entry which is preliminary data.</text>
</comment>
<proteinExistence type="predicted"/>
<name>A0A6A5ER17_PERFL</name>
<dbReference type="EMBL" id="VHII01000013">
    <property type="protein sequence ID" value="KAF1381548.1"/>
    <property type="molecule type" value="Genomic_DNA"/>
</dbReference>
<gene>
    <name evidence="1" type="ORF">PFLUV_G00155130</name>
</gene>
<evidence type="ECO:0000313" key="1">
    <source>
        <dbReference type="EMBL" id="KAF1381548.1"/>
    </source>
</evidence>
<keyword evidence="2" id="KW-1185">Reference proteome</keyword>
<dbReference type="Proteomes" id="UP000465112">
    <property type="component" value="Chromosome 13"/>
</dbReference>
<protein>
    <submittedName>
        <fullName evidence="1">Uncharacterized protein</fullName>
    </submittedName>
</protein>
<reference evidence="1 2" key="1">
    <citation type="submission" date="2019-06" db="EMBL/GenBank/DDBJ databases">
        <title>A chromosome-scale genome assembly of the European perch, Perca fluviatilis.</title>
        <authorList>
            <person name="Roques C."/>
            <person name="Zahm M."/>
            <person name="Cabau C."/>
            <person name="Klopp C."/>
            <person name="Bouchez O."/>
            <person name="Donnadieu C."/>
            <person name="Kuhl H."/>
            <person name="Gislard M."/>
            <person name="Guendouz S."/>
            <person name="Journot L."/>
            <person name="Haffray P."/>
            <person name="Bestin A."/>
            <person name="Morvezen R."/>
            <person name="Feron R."/>
            <person name="Wen M."/>
            <person name="Jouanno E."/>
            <person name="Herpin A."/>
            <person name="Schartl M."/>
            <person name="Postlethwait J."/>
            <person name="Schaerlinger B."/>
            <person name="Chardard D."/>
            <person name="Lecocq T."/>
            <person name="Poncet C."/>
            <person name="Jaffrelo L."/>
            <person name="Lampietro C."/>
            <person name="Guiguen Y."/>
        </authorList>
    </citation>
    <scope>NUCLEOTIDE SEQUENCE [LARGE SCALE GENOMIC DNA]</scope>
    <source>
        <tissue evidence="1">Blood</tissue>
    </source>
</reference>
<accession>A0A6A5ER17</accession>
<sequence length="132" mass="14262">MGKDNPNVDTDCSGVCGVCVEGVFTPFTLHTDLDRPRHTPQSGQLFTKLFTDGRGGSSQVRCQVVKAVVRVHDILFAKLINPGGSLCACVNYSKSRAFRAGVKESHLKTGIAYLTQHVSSPTEAPKLQDTDK</sequence>
<evidence type="ECO:0000313" key="2">
    <source>
        <dbReference type="Proteomes" id="UP000465112"/>
    </source>
</evidence>
<dbReference type="AlphaFoldDB" id="A0A6A5ER17"/>